<keyword evidence="2" id="KW-1185">Reference proteome</keyword>
<gene>
    <name evidence="1" type="ORF">Tco_0752638</name>
</gene>
<reference evidence="1" key="2">
    <citation type="submission" date="2022-01" db="EMBL/GenBank/DDBJ databases">
        <authorList>
            <person name="Yamashiro T."/>
            <person name="Shiraishi A."/>
            <person name="Satake H."/>
            <person name="Nakayama K."/>
        </authorList>
    </citation>
    <scope>NUCLEOTIDE SEQUENCE</scope>
</reference>
<evidence type="ECO:0000313" key="2">
    <source>
        <dbReference type="Proteomes" id="UP001151760"/>
    </source>
</evidence>
<reference evidence="1" key="1">
    <citation type="journal article" date="2022" name="Int. J. Mol. Sci.">
        <title>Draft Genome of Tanacetum Coccineum: Genomic Comparison of Closely Related Tanacetum-Family Plants.</title>
        <authorList>
            <person name="Yamashiro T."/>
            <person name="Shiraishi A."/>
            <person name="Nakayama K."/>
            <person name="Satake H."/>
        </authorList>
    </citation>
    <scope>NUCLEOTIDE SEQUENCE</scope>
</reference>
<organism evidence="1 2">
    <name type="scientific">Tanacetum coccineum</name>
    <dbReference type="NCBI Taxonomy" id="301880"/>
    <lineage>
        <taxon>Eukaryota</taxon>
        <taxon>Viridiplantae</taxon>
        <taxon>Streptophyta</taxon>
        <taxon>Embryophyta</taxon>
        <taxon>Tracheophyta</taxon>
        <taxon>Spermatophyta</taxon>
        <taxon>Magnoliopsida</taxon>
        <taxon>eudicotyledons</taxon>
        <taxon>Gunneridae</taxon>
        <taxon>Pentapetalae</taxon>
        <taxon>asterids</taxon>
        <taxon>campanulids</taxon>
        <taxon>Asterales</taxon>
        <taxon>Asteraceae</taxon>
        <taxon>Asteroideae</taxon>
        <taxon>Anthemideae</taxon>
        <taxon>Anthemidinae</taxon>
        <taxon>Tanacetum</taxon>
    </lineage>
</organism>
<dbReference type="EMBL" id="BQNB010011099">
    <property type="protein sequence ID" value="GJS86097.1"/>
    <property type="molecule type" value="Genomic_DNA"/>
</dbReference>
<sequence length="214" mass="25229">MENEHELGYETFTRVYLGSYEHYKSVGAEVEHSKPGFELQGAKMVETGRLRFLNFFNDPRIIREQRIAAYNGYEIREWGMRMNEGLWVLFIEGSFLRPGIEDSWSRVFDHDGLFSVNRLSKLIDYAFLSDCFQEEGFALTMRRCRMDVAKRIVKRRKLITELEMAGDIGYFMDHLDCLRDNQMIDLEKLRLVNRLVIDSKVAVGQKDEYAFHVD</sequence>
<proteinExistence type="predicted"/>
<accession>A0ABQ4ZAS2</accession>
<protein>
    <submittedName>
        <fullName evidence="1">Uncharacterized protein</fullName>
    </submittedName>
</protein>
<dbReference type="Proteomes" id="UP001151760">
    <property type="component" value="Unassembled WGS sequence"/>
</dbReference>
<evidence type="ECO:0000313" key="1">
    <source>
        <dbReference type="EMBL" id="GJS86097.1"/>
    </source>
</evidence>
<comment type="caution">
    <text evidence="1">The sequence shown here is derived from an EMBL/GenBank/DDBJ whole genome shotgun (WGS) entry which is preliminary data.</text>
</comment>
<name>A0ABQ4ZAS2_9ASTR</name>